<evidence type="ECO:0000313" key="1">
    <source>
        <dbReference type="EMBL" id="CAA6815441.1"/>
    </source>
</evidence>
<dbReference type="EMBL" id="CACVAP010000083">
    <property type="protein sequence ID" value="CAA6815441.1"/>
    <property type="molecule type" value="Genomic_DNA"/>
</dbReference>
<proteinExistence type="predicted"/>
<name>A0A6S6T3W1_9BACT</name>
<sequence>MKKILLILLFLPIFVFAELDLAKVNKALLGIKSNKTLSFYTTNNRIKLKGNLNFTSFKEADILLFSKKPDKKKLTIVDSYKSLKTHKNSIGAIYIRKGRTQIVFVQERLEMNGLKLASNFKKHLIHDWQLSAEALLKNIK</sequence>
<dbReference type="AlphaFoldDB" id="A0A6S6T3W1"/>
<accession>A0A6S6T3W1</accession>
<reference evidence="1" key="1">
    <citation type="submission" date="2020-01" db="EMBL/GenBank/DDBJ databases">
        <authorList>
            <person name="Meier V. D."/>
            <person name="Meier V D."/>
        </authorList>
    </citation>
    <scope>NUCLEOTIDE SEQUENCE</scope>
    <source>
        <strain evidence="1">HLG_WM_MAG_06</strain>
    </source>
</reference>
<protein>
    <submittedName>
        <fullName evidence="1">Uncharacterized protein</fullName>
    </submittedName>
</protein>
<gene>
    <name evidence="1" type="ORF">HELGO_WM7106</name>
</gene>
<organism evidence="1">
    <name type="scientific">uncultured Sulfurovum sp</name>
    <dbReference type="NCBI Taxonomy" id="269237"/>
    <lineage>
        <taxon>Bacteria</taxon>
        <taxon>Pseudomonadati</taxon>
        <taxon>Campylobacterota</taxon>
        <taxon>Epsilonproteobacteria</taxon>
        <taxon>Campylobacterales</taxon>
        <taxon>Sulfurovaceae</taxon>
        <taxon>Sulfurovum</taxon>
        <taxon>environmental samples</taxon>
    </lineage>
</organism>